<proteinExistence type="predicted"/>
<reference evidence="1 2" key="1">
    <citation type="submission" date="2017-04" db="EMBL/GenBank/DDBJ databases">
        <title>Genome sequencing of [Candida] sorbophila.</title>
        <authorList>
            <person name="Ahn J.O."/>
        </authorList>
    </citation>
    <scope>NUCLEOTIDE SEQUENCE [LARGE SCALE GENOMIC DNA]</scope>
    <source>
        <strain evidence="1 2">DS02</strain>
    </source>
</reference>
<dbReference type="AlphaFoldDB" id="A0A2T0FHP9"/>
<dbReference type="OrthoDB" id="5591786at2759"/>
<dbReference type="EMBL" id="NDIQ01000021">
    <property type="protein sequence ID" value="PRT54505.1"/>
    <property type="molecule type" value="Genomic_DNA"/>
</dbReference>
<keyword evidence="2" id="KW-1185">Reference proteome</keyword>
<gene>
    <name evidence="1" type="ORF">B9G98_02125</name>
</gene>
<dbReference type="Pfam" id="PF08728">
    <property type="entry name" value="CRT10"/>
    <property type="match status" value="1"/>
</dbReference>
<dbReference type="GeneID" id="36515873"/>
<dbReference type="InterPro" id="IPR014839">
    <property type="entry name" value="Crt10"/>
</dbReference>
<dbReference type="RefSeq" id="XP_024664450.1">
    <property type="nucleotide sequence ID" value="XM_024808682.1"/>
</dbReference>
<evidence type="ECO:0000313" key="1">
    <source>
        <dbReference type="EMBL" id="PRT54505.1"/>
    </source>
</evidence>
<sequence length="479" mass="53870">MSAWIASIDDLDLEEVKTIDLGRHFRHRLYTGNDFASSQQAFLDFAICDDQIMVVDTAHLETIRPICRFTAEPNKEFHGPEAINYLRLGILDGSEVLGACYRGLRACVWAISDIIRAVEELEANKNENENEKTPFIQIKPIRTVDTLDSAWGIAFHPKMPLIAASDNSETITWSFGHKRQSQMRIKNLGGNIPSIDFVEASTVLVDALPYDRNIYLAFVTLQPTYGNGSAGVWQLDPGRLDEPNYGGRLLYCQQLPQEGWTVTHISAHRAQTPPKFPWDGPETSKIDSNGYAQYHSLLDVPSWRGGRELTLDASALPPWLAAQDADMRRRVSKVKGTRMPKMRLKLQDTLLFTTTSTHALLCRASDFHCYSIARYSAEPNVHGVRLGTAMTIVQKIEPLGLFIALTRTGKVVFFRLLKSMGLIGLKHVYTLETGYEYTGISARPEVLGQENGVWYVRLWDLSEQKVTVLRIDGSIRVVN</sequence>
<dbReference type="Proteomes" id="UP000238350">
    <property type="component" value="Unassembled WGS sequence"/>
</dbReference>
<protein>
    <submittedName>
        <fullName evidence="1">Uncharacterized protein</fullName>
    </submittedName>
</protein>
<evidence type="ECO:0000313" key="2">
    <source>
        <dbReference type="Proteomes" id="UP000238350"/>
    </source>
</evidence>
<comment type="caution">
    <text evidence="1">The sequence shown here is derived from an EMBL/GenBank/DDBJ whole genome shotgun (WGS) entry which is preliminary data.</text>
</comment>
<accession>A0A2T0FHP9</accession>
<organism evidence="1 2">
    <name type="scientific">Wickerhamiella sorbophila</name>
    <dbReference type="NCBI Taxonomy" id="45607"/>
    <lineage>
        <taxon>Eukaryota</taxon>
        <taxon>Fungi</taxon>
        <taxon>Dikarya</taxon>
        <taxon>Ascomycota</taxon>
        <taxon>Saccharomycotina</taxon>
        <taxon>Dipodascomycetes</taxon>
        <taxon>Dipodascales</taxon>
        <taxon>Trichomonascaceae</taxon>
        <taxon>Wickerhamiella</taxon>
    </lineage>
</organism>
<name>A0A2T0FHP9_9ASCO</name>